<feature type="region of interest" description="Disordered" evidence="5">
    <location>
        <begin position="1"/>
        <end position="57"/>
    </location>
</feature>
<evidence type="ECO:0000259" key="6">
    <source>
        <dbReference type="Pfam" id="PF01926"/>
    </source>
</evidence>
<dbReference type="Proteomes" id="UP000030671">
    <property type="component" value="Unassembled WGS sequence"/>
</dbReference>
<evidence type="ECO:0000256" key="4">
    <source>
        <dbReference type="ARBA" id="ARBA00023242"/>
    </source>
</evidence>
<dbReference type="InParanoid" id="W4KEK2"/>
<name>W4KEK2_HETIT</name>
<evidence type="ECO:0000313" key="9">
    <source>
        <dbReference type="Proteomes" id="UP000030671"/>
    </source>
</evidence>
<dbReference type="Pfam" id="PF08701">
    <property type="entry name" value="GN3L_Grn1"/>
    <property type="match status" value="1"/>
</dbReference>
<dbReference type="Pfam" id="PF01926">
    <property type="entry name" value="MMR_HSR1"/>
    <property type="match status" value="1"/>
</dbReference>
<organism evidence="8 9">
    <name type="scientific">Heterobasidion irregulare (strain TC 32-1)</name>
    <dbReference type="NCBI Taxonomy" id="747525"/>
    <lineage>
        <taxon>Eukaryota</taxon>
        <taxon>Fungi</taxon>
        <taxon>Dikarya</taxon>
        <taxon>Basidiomycota</taxon>
        <taxon>Agaricomycotina</taxon>
        <taxon>Agaricomycetes</taxon>
        <taxon>Russulales</taxon>
        <taxon>Bondarzewiaceae</taxon>
        <taxon>Heterobasidion</taxon>
        <taxon>Heterobasidion annosum species complex</taxon>
    </lineage>
</organism>
<accession>W4KEK2</accession>
<dbReference type="HOGENOM" id="CLU_011106_5_1_1"/>
<evidence type="ECO:0008006" key="10">
    <source>
        <dbReference type="Google" id="ProtNLM"/>
    </source>
</evidence>
<keyword evidence="3" id="KW-0342">GTP-binding</keyword>
<dbReference type="GO" id="GO:0005525">
    <property type="term" value="F:GTP binding"/>
    <property type="evidence" value="ECO:0007669"/>
    <property type="project" value="UniProtKB-KW"/>
</dbReference>
<evidence type="ECO:0000313" key="8">
    <source>
        <dbReference type="EMBL" id="ETW84243.1"/>
    </source>
</evidence>
<dbReference type="InterPro" id="IPR027417">
    <property type="entry name" value="P-loop_NTPase"/>
</dbReference>
<feature type="domain" description="G" evidence="6">
    <location>
        <begin position="282"/>
        <end position="367"/>
    </location>
</feature>
<dbReference type="EMBL" id="KI925456">
    <property type="protein sequence ID" value="ETW84243.1"/>
    <property type="molecule type" value="Genomic_DNA"/>
</dbReference>
<feature type="compositionally biased region" description="Acidic residues" evidence="5">
    <location>
        <begin position="534"/>
        <end position="556"/>
    </location>
</feature>
<dbReference type="Gene3D" id="3.40.50.300">
    <property type="entry name" value="P-loop containing nucleotide triphosphate hydrolases"/>
    <property type="match status" value="1"/>
</dbReference>
<feature type="compositionally biased region" description="Low complexity" evidence="5">
    <location>
        <begin position="613"/>
        <end position="623"/>
    </location>
</feature>
<dbReference type="STRING" id="747525.W4KEK2"/>
<dbReference type="PANTHER" id="PTHR11089:SF30">
    <property type="entry name" value="GUANINE NUCLEOTIDE-BINDING PROTEIN-LIKE 3 HOMOLOG"/>
    <property type="match status" value="1"/>
</dbReference>
<dbReference type="InterPro" id="IPR014813">
    <property type="entry name" value="Gnl3_N_dom"/>
</dbReference>
<dbReference type="KEGG" id="hir:HETIRDRAFT_381689"/>
<evidence type="ECO:0000259" key="7">
    <source>
        <dbReference type="Pfam" id="PF08701"/>
    </source>
</evidence>
<evidence type="ECO:0000256" key="5">
    <source>
        <dbReference type="SAM" id="MobiDB-lite"/>
    </source>
</evidence>
<gene>
    <name evidence="8" type="ORF">HETIRDRAFT_381689</name>
</gene>
<feature type="compositionally biased region" description="Basic and acidic residues" evidence="5">
    <location>
        <begin position="72"/>
        <end position="85"/>
    </location>
</feature>
<evidence type="ECO:0000256" key="3">
    <source>
        <dbReference type="ARBA" id="ARBA00023134"/>
    </source>
</evidence>
<sequence>MPRIRKKTSKRGSTNQRSKLKHKVAESKKKAKKAAKKSPQWKSKTPKDPGIPNNFPYKDQILAEIAEGRRLAAEAKERRKEEKKALKTHSNVVKKHAQEEPESGEEGSGDEGSQAGFDGIASLGAKGRMHTKEKGKPTAVPPPQDEDDVPTLINPDLPNLKSVIDRVDVVIEVLDARDPMACRSAQLEEYVTSKNGRKLLLVLTKIDTCALEPVSSWTKHLRQNHPTLLFRAASSFLPNALDVTIPRKGKGKEPASDGWGVEATLALLEKWSQNETGSDPFEVAVVGATNTGKSAFINSLIKHSVFPMYPSTTSRQAPTTTPFAQETSIELGGKVIKFIDTPGLSWQHASEHGSEDSERARAQDILLRSRGRLDRMKDPAPAIKQIVSRAETEDLMVFYNLSAFTKGDTNAFLSGVARANGFVKKGGALDLTGASRIVLRDWATGKLPRYAIPPNTVSGATPLESFDDVYAKDESILSQLKTRKELRKAHGLVRLVSGVVDSRVVELEAPWLGLDESDGEDDEAGDADTADAISEVDEEEEEEDEDEDEENAEEAEALAPPVGKRKRAFAATTLRPSKKVAFSAPSRSGKSSFLKDTAASKAASPPPLTQPTLKSALKSPKLSASKKPKPKSNAVLRPTKKTPANEPSKKAVTGNSGEYDFTKYF</sequence>
<feature type="region of interest" description="Disordered" evidence="5">
    <location>
        <begin position="534"/>
        <end position="665"/>
    </location>
</feature>
<proteinExistence type="predicted"/>
<keyword evidence="2" id="KW-0547">Nucleotide-binding</keyword>
<dbReference type="GeneID" id="20672082"/>
<dbReference type="RefSeq" id="XP_009543933.1">
    <property type="nucleotide sequence ID" value="XM_009545638.1"/>
</dbReference>
<protein>
    <recommendedName>
        <fullName evidence="10">CP-type G domain-containing protein</fullName>
    </recommendedName>
</protein>
<dbReference type="InterPro" id="IPR023179">
    <property type="entry name" value="GTP-bd_ortho_bundle_sf"/>
</dbReference>
<evidence type="ECO:0000256" key="2">
    <source>
        <dbReference type="ARBA" id="ARBA00022741"/>
    </source>
</evidence>
<dbReference type="GO" id="GO:0005730">
    <property type="term" value="C:nucleolus"/>
    <property type="evidence" value="ECO:0007669"/>
    <property type="project" value="UniProtKB-ARBA"/>
</dbReference>
<dbReference type="eggNOG" id="KOG2484">
    <property type="taxonomic scope" value="Eukaryota"/>
</dbReference>
<reference evidence="8 9" key="1">
    <citation type="journal article" date="2012" name="New Phytol.">
        <title>Insight into trade-off between wood decay and parasitism from the genome of a fungal forest pathogen.</title>
        <authorList>
            <person name="Olson A."/>
            <person name="Aerts A."/>
            <person name="Asiegbu F."/>
            <person name="Belbahri L."/>
            <person name="Bouzid O."/>
            <person name="Broberg A."/>
            <person name="Canback B."/>
            <person name="Coutinho P.M."/>
            <person name="Cullen D."/>
            <person name="Dalman K."/>
            <person name="Deflorio G."/>
            <person name="van Diepen L.T."/>
            <person name="Dunand C."/>
            <person name="Duplessis S."/>
            <person name="Durling M."/>
            <person name="Gonthier P."/>
            <person name="Grimwood J."/>
            <person name="Fossdal C.G."/>
            <person name="Hansson D."/>
            <person name="Henrissat B."/>
            <person name="Hietala A."/>
            <person name="Himmelstrand K."/>
            <person name="Hoffmeister D."/>
            <person name="Hogberg N."/>
            <person name="James T.Y."/>
            <person name="Karlsson M."/>
            <person name="Kohler A."/>
            <person name="Kues U."/>
            <person name="Lee Y.H."/>
            <person name="Lin Y.C."/>
            <person name="Lind M."/>
            <person name="Lindquist E."/>
            <person name="Lombard V."/>
            <person name="Lucas S."/>
            <person name="Lunden K."/>
            <person name="Morin E."/>
            <person name="Murat C."/>
            <person name="Park J."/>
            <person name="Raffaello T."/>
            <person name="Rouze P."/>
            <person name="Salamov A."/>
            <person name="Schmutz J."/>
            <person name="Solheim H."/>
            <person name="Stahlberg J."/>
            <person name="Velez H."/>
            <person name="de Vries R.P."/>
            <person name="Wiebenga A."/>
            <person name="Woodward S."/>
            <person name="Yakovlev I."/>
            <person name="Garbelotto M."/>
            <person name="Martin F."/>
            <person name="Grigoriev I.V."/>
            <person name="Stenlid J."/>
        </authorList>
    </citation>
    <scope>NUCLEOTIDE SEQUENCE [LARGE SCALE GENOMIC DNA]</scope>
    <source>
        <strain evidence="8 9">TC 32-1</strain>
    </source>
</reference>
<feature type="domain" description="Guanine nucleotide-binding protein-like 3 N-terminal" evidence="7">
    <location>
        <begin position="14"/>
        <end position="88"/>
    </location>
</feature>
<dbReference type="PANTHER" id="PTHR11089">
    <property type="entry name" value="GTP-BINDING PROTEIN-RELATED"/>
    <property type="match status" value="1"/>
</dbReference>
<feature type="region of interest" description="Disordered" evidence="5">
    <location>
        <begin position="72"/>
        <end position="154"/>
    </location>
</feature>
<comment type="subcellular location">
    <subcellularLocation>
        <location evidence="1">Nucleus</location>
    </subcellularLocation>
</comment>
<dbReference type="AlphaFoldDB" id="W4KEK2"/>
<feature type="compositionally biased region" description="Acidic residues" evidence="5">
    <location>
        <begin position="100"/>
        <end position="109"/>
    </location>
</feature>
<dbReference type="Gene3D" id="1.10.1580.10">
    <property type="match status" value="1"/>
</dbReference>
<dbReference type="InterPro" id="IPR050755">
    <property type="entry name" value="TRAFAC_YlqF/YawG_RiboMat"/>
</dbReference>
<dbReference type="InterPro" id="IPR006073">
    <property type="entry name" value="GTP-bd"/>
</dbReference>
<keyword evidence="9" id="KW-1185">Reference proteome</keyword>
<feature type="compositionally biased region" description="Basic residues" evidence="5">
    <location>
        <begin position="1"/>
        <end position="10"/>
    </location>
</feature>
<dbReference type="OrthoDB" id="10266128at2759"/>
<evidence type="ECO:0000256" key="1">
    <source>
        <dbReference type="ARBA" id="ARBA00004123"/>
    </source>
</evidence>
<dbReference type="SUPFAM" id="SSF52540">
    <property type="entry name" value="P-loop containing nucleoside triphosphate hydrolases"/>
    <property type="match status" value="1"/>
</dbReference>
<keyword evidence="4" id="KW-0539">Nucleus</keyword>